<dbReference type="Proteomes" id="UP000298663">
    <property type="component" value="Unassembled WGS sequence"/>
</dbReference>
<sequence length="72" mass="8612">MRFVFLFFFVLASLVVLQCSAQHFLRDLPEVPEEDIFHEVMRLARAYRVRARRSDWSDPMAQLTGNSFWTYP</sequence>
<gene>
    <name evidence="2" type="ORF">L596_027184</name>
</gene>
<keyword evidence="3" id="KW-1185">Reference proteome</keyword>
<name>A0A4U5M3J9_STECR</name>
<reference evidence="2 3" key="1">
    <citation type="journal article" date="2015" name="Genome Biol.">
        <title>Comparative genomics of Steinernema reveals deeply conserved gene regulatory networks.</title>
        <authorList>
            <person name="Dillman A.R."/>
            <person name="Macchietto M."/>
            <person name="Porter C.F."/>
            <person name="Rogers A."/>
            <person name="Williams B."/>
            <person name="Antoshechkin I."/>
            <person name="Lee M.M."/>
            <person name="Goodwin Z."/>
            <person name="Lu X."/>
            <person name="Lewis E.E."/>
            <person name="Goodrich-Blair H."/>
            <person name="Stock S.P."/>
            <person name="Adams B.J."/>
            <person name="Sternberg P.W."/>
            <person name="Mortazavi A."/>
        </authorList>
    </citation>
    <scope>NUCLEOTIDE SEQUENCE [LARGE SCALE GENOMIC DNA]</scope>
    <source>
        <strain evidence="2 3">ALL</strain>
    </source>
</reference>
<evidence type="ECO:0000256" key="1">
    <source>
        <dbReference type="SAM" id="SignalP"/>
    </source>
</evidence>
<feature type="chain" id="PRO_5020860124" evidence="1">
    <location>
        <begin position="22"/>
        <end position="72"/>
    </location>
</feature>
<evidence type="ECO:0000313" key="3">
    <source>
        <dbReference type="Proteomes" id="UP000298663"/>
    </source>
</evidence>
<dbReference type="EMBL" id="AZBU02000010">
    <property type="protein sequence ID" value="TKR63344.1"/>
    <property type="molecule type" value="Genomic_DNA"/>
</dbReference>
<evidence type="ECO:0000313" key="2">
    <source>
        <dbReference type="EMBL" id="TKR63344.1"/>
    </source>
</evidence>
<feature type="signal peptide" evidence="1">
    <location>
        <begin position="1"/>
        <end position="21"/>
    </location>
</feature>
<organism evidence="2 3">
    <name type="scientific">Steinernema carpocapsae</name>
    <name type="common">Entomopathogenic nematode</name>
    <dbReference type="NCBI Taxonomy" id="34508"/>
    <lineage>
        <taxon>Eukaryota</taxon>
        <taxon>Metazoa</taxon>
        <taxon>Ecdysozoa</taxon>
        <taxon>Nematoda</taxon>
        <taxon>Chromadorea</taxon>
        <taxon>Rhabditida</taxon>
        <taxon>Tylenchina</taxon>
        <taxon>Panagrolaimomorpha</taxon>
        <taxon>Strongyloidoidea</taxon>
        <taxon>Steinernematidae</taxon>
        <taxon>Steinernema</taxon>
    </lineage>
</organism>
<reference evidence="2 3" key="2">
    <citation type="journal article" date="2019" name="G3 (Bethesda)">
        <title>Hybrid Assembly of the Genome of the Entomopathogenic Nematode Steinernema carpocapsae Identifies the X-Chromosome.</title>
        <authorList>
            <person name="Serra L."/>
            <person name="Macchietto M."/>
            <person name="Macias-Munoz A."/>
            <person name="McGill C.J."/>
            <person name="Rodriguez I.M."/>
            <person name="Rodriguez B."/>
            <person name="Murad R."/>
            <person name="Mortazavi A."/>
        </authorList>
    </citation>
    <scope>NUCLEOTIDE SEQUENCE [LARGE SCALE GENOMIC DNA]</scope>
    <source>
        <strain evidence="2 3">ALL</strain>
    </source>
</reference>
<accession>A0A4U5M3J9</accession>
<protein>
    <submittedName>
        <fullName evidence="2">Uncharacterized protein</fullName>
    </submittedName>
</protein>
<keyword evidence="1" id="KW-0732">Signal</keyword>
<comment type="caution">
    <text evidence="2">The sequence shown here is derived from an EMBL/GenBank/DDBJ whole genome shotgun (WGS) entry which is preliminary data.</text>
</comment>
<proteinExistence type="predicted"/>
<dbReference type="AlphaFoldDB" id="A0A4U5M3J9"/>